<dbReference type="Proteomes" id="UP001500713">
    <property type="component" value="Unassembled WGS sequence"/>
</dbReference>
<evidence type="ECO:0000313" key="9">
    <source>
        <dbReference type="Proteomes" id="UP001500713"/>
    </source>
</evidence>
<evidence type="ECO:0000313" key="8">
    <source>
        <dbReference type="EMBL" id="GAA0467178.1"/>
    </source>
</evidence>
<evidence type="ECO:0000256" key="2">
    <source>
        <dbReference type="ARBA" id="ARBA00009399"/>
    </source>
</evidence>
<dbReference type="EMBL" id="BAAAEM010000002">
    <property type="protein sequence ID" value="GAA0467178.1"/>
    <property type="molecule type" value="Genomic_DNA"/>
</dbReference>
<name>A0ABN1A4B1_9SPHN</name>
<dbReference type="PANTHER" id="PTHR38459">
    <property type="entry name" value="PROPHAGE BACTOPRENOL-LINKED GLUCOSE TRANSLOCASE HOMOLOG"/>
    <property type="match status" value="1"/>
</dbReference>
<feature type="transmembrane region" description="Helical" evidence="6">
    <location>
        <begin position="49"/>
        <end position="69"/>
    </location>
</feature>
<evidence type="ECO:0000256" key="4">
    <source>
        <dbReference type="ARBA" id="ARBA00022989"/>
    </source>
</evidence>
<evidence type="ECO:0000256" key="6">
    <source>
        <dbReference type="SAM" id="Phobius"/>
    </source>
</evidence>
<comment type="subcellular location">
    <subcellularLocation>
        <location evidence="1">Membrane</location>
        <topology evidence="1">Multi-pass membrane protein</topology>
    </subcellularLocation>
</comment>
<feature type="domain" description="GtrA/DPMS transmembrane" evidence="7">
    <location>
        <begin position="20"/>
        <end position="132"/>
    </location>
</feature>
<reference evidence="8 9" key="1">
    <citation type="journal article" date="2019" name="Int. J. Syst. Evol. Microbiol.">
        <title>The Global Catalogue of Microorganisms (GCM) 10K type strain sequencing project: providing services to taxonomists for standard genome sequencing and annotation.</title>
        <authorList>
            <consortium name="The Broad Institute Genomics Platform"/>
            <consortium name="The Broad Institute Genome Sequencing Center for Infectious Disease"/>
            <person name="Wu L."/>
            <person name="Ma J."/>
        </authorList>
    </citation>
    <scope>NUCLEOTIDE SEQUENCE [LARGE SCALE GENOMIC DNA]</scope>
    <source>
        <strain evidence="8 9">JCM 14162</strain>
    </source>
</reference>
<accession>A0ABN1A4B1</accession>
<sequence length="144" mass="16320">MIANLRDRLINKRTWRQIQKFVIVSATSATITLGIPIFLHEIFGVQEKIAVLVAFVVAYMVNFLSLRRVVFSSAGTVRGDFLKFALSSLAFRTSEYLAFLLLHEMLNMTYILALLIVLTTATFLKFFWYRLLFDNSGSGTGIGQ</sequence>
<dbReference type="Pfam" id="PF04138">
    <property type="entry name" value="GtrA_DPMS_TM"/>
    <property type="match status" value="1"/>
</dbReference>
<protein>
    <recommendedName>
        <fullName evidence="7">GtrA/DPMS transmembrane domain-containing protein</fullName>
    </recommendedName>
</protein>
<comment type="similarity">
    <text evidence="2">Belongs to the GtrA family.</text>
</comment>
<keyword evidence="5 6" id="KW-0472">Membrane</keyword>
<organism evidence="8 9">
    <name type="scientific">Parasphingorhabdus litoris</name>
    <dbReference type="NCBI Taxonomy" id="394733"/>
    <lineage>
        <taxon>Bacteria</taxon>
        <taxon>Pseudomonadati</taxon>
        <taxon>Pseudomonadota</taxon>
        <taxon>Alphaproteobacteria</taxon>
        <taxon>Sphingomonadales</taxon>
        <taxon>Sphingomonadaceae</taxon>
        <taxon>Parasphingorhabdus</taxon>
    </lineage>
</organism>
<evidence type="ECO:0000256" key="5">
    <source>
        <dbReference type="ARBA" id="ARBA00023136"/>
    </source>
</evidence>
<keyword evidence="9" id="KW-1185">Reference proteome</keyword>
<dbReference type="RefSeq" id="WP_229953967.1">
    <property type="nucleotide sequence ID" value="NZ_BAAAEM010000002.1"/>
</dbReference>
<dbReference type="InterPro" id="IPR007267">
    <property type="entry name" value="GtrA_DPMS_TM"/>
</dbReference>
<keyword evidence="3 6" id="KW-0812">Transmembrane</keyword>
<proteinExistence type="inferred from homology"/>
<comment type="caution">
    <text evidence="8">The sequence shown here is derived from an EMBL/GenBank/DDBJ whole genome shotgun (WGS) entry which is preliminary data.</text>
</comment>
<dbReference type="PANTHER" id="PTHR38459:SF1">
    <property type="entry name" value="PROPHAGE BACTOPRENOL-LINKED GLUCOSE TRANSLOCASE HOMOLOG"/>
    <property type="match status" value="1"/>
</dbReference>
<gene>
    <name evidence="8" type="ORF">GCM10009096_04900</name>
</gene>
<feature type="transmembrane region" description="Helical" evidence="6">
    <location>
        <begin position="21"/>
        <end position="43"/>
    </location>
</feature>
<evidence type="ECO:0000259" key="7">
    <source>
        <dbReference type="Pfam" id="PF04138"/>
    </source>
</evidence>
<evidence type="ECO:0000256" key="1">
    <source>
        <dbReference type="ARBA" id="ARBA00004141"/>
    </source>
</evidence>
<keyword evidence="4 6" id="KW-1133">Transmembrane helix</keyword>
<feature type="transmembrane region" description="Helical" evidence="6">
    <location>
        <begin position="108"/>
        <end position="128"/>
    </location>
</feature>
<dbReference type="InterPro" id="IPR051401">
    <property type="entry name" value="GtrA_CellWall_Glycosyl"/>
</dbReference>
<evidence type="ECO:0000256" key="3">
    <source>
        <dbReference type="ARBA" id="ARBA00022692"/>
    </source>
</evidence>